<accession>A0A090VE73</accession>
<dbReference type="Pfam" id="PF10988">
    <property type="entry name" value="DUF2807"/>
    <property type="match status" value="1"/>
</dbReference>
<dbReference type="InterPro" id="IPR021255">
    <property type="entry name" value="DUF2807"/>
</dbReference>
<gene>
    <name evidence="2" type="ORF">JCM19300_1049</name>
</gene>
<dbReference type="Proteomes" id="UP000029644">
    <property type="component" value="Unassembled WGS sequence"/>
</dbReference>
<organism evidence="2 3">
    <name type="scientific">Algibacter lectus</name>
    <dbReference type="NCBI Taxonomy" id="221126"/>
    <lineage>
        <taxon>Bacteria</taxon>
        <taxon>Pseudomonadati</taxon>
        <taxon>Bacteroidota</taxon>
        <taxon>Flavobacteriia</taxon>
        <taxon>Flavobacteriales</taxon>
        <taxon>Flavobacteriaceae</taxon>
        <taxon>Algibacter</taxon>
    </lineage>
</organism>
<sequence length="164" mass="18402">MGQAQSVEKVKGNRNVTIQQTPVNSFKTIIIDEGFEIDLVYSKEPYVEIETDENIHEFFVLNLRDSVLNIDLTKRVTSKKRLNIKVAYDDFLTTIETRDNAEVHSLSTINADNMTLITSGNSEAGLTIKTENFNFEGLDKSDTKLNVTANTSKVILNGNSKLEL</sequence>
<evidence type="ECO:0000313" key="3">
    <source>
        <dbReference type="Proteomes" id="UP000029644"/>
    </source>
</evidence>
<name>A0A090VE73_9FLAO</name>
<dbReference type="AlphaFoldDB" id="A0A090VE73"/>
<dbReference type="EMBL" id="BBNQ01000009">
    <property type="protein sequence ID" value="GAL63031.1"/>
    <property type="molecule type" value="Genomic_DNA"/>
</dbReference>
<evidence type="ECO:0000259" key="1">
    <source>
        <dbReference type="Pfam" id="PF10988"/>
    </source>
</evidence>
<evidence type="ECO:0000313" key="2">
    <source>
        <dbReference type="EMBL" id="GAL63031.1"/>
    </source>
</evidence>
<dbReference type="Gene3D" id="2.160.20.120">
    <property type="match status" value="1"/>
</dbReference>
<reference evidence="2 3" key="1">
    <citation type="journal article" date="2014" name="Genome Announc.">
        <title>Draft Genome Sequences of Marine Flavobacterium Algibacter lectus Strains SS8 and NR4.</title>
        <authorList>
            <person name="Takatani N."/>
            <person name="Nakanishi M."/>
            <person name="Meirelles P."/>
            <person name="Mino S."/>
            <person name="Suda W."/>
            <person name="Oshima K."/>
            <person name="Hattori M."/>
            <person name="Ohkuma M."/>
            <person name="Hosokawa M."/>
            <person name="Miyashita K."/>
            <person name="Thompson F.L."/>
            <person name="Niwa A."/>
            <person name="Sawabe T."/>
            <person name="Sawabe T."/>
        </authorList>
    </citation>
    <scope>NUCLEOTIDE SEQUENCE [LARGE SCALE GENOMIC DNA]</scope>
    <source>
        <strain evidence="2 3">JCM 19300</strain>
    </source>
</reference>
<comment type="caution">
    <text evidence="2">The sequence shown here is derived from an EMBL/GenBank/DDBJ whole genome shotgun (WGS) entry which is preliminary data.</text>
</comment>
<protein>
    <recommendedName>
        <fullName evidence="1">Putative auto-transporter adhesin head GIN domain-containing protein</fullName>
    </recommendedName>
</protein>
<proteinExistence type="predicted"/>
<feature type="domain" description="Putative auto-transporter adhesin head GIN" evidence="1">
    <location>
        <begin position="26"/>
        <end position="163"/>
    </location>
</feature>